<keyword evidence="2" id="KW-1185">Reference proteome</keyword>
<dbReference type="RefSeq" id="WP_272136549.1">
    <property type="nucleotide sequence ID" value="NZ_JAQNDM010000002.1"/>
</dbReference>
<organism evidence="1 2">
    <name type="scientific">Stigmatella ashevillensis</name>
    <dbReference type="NCBI Taxonomy" id="2995309"/>
    <lineage>
        <taxon>Bacteria</taxon>
        <taxon>Pseudomonadati</taxon>
        <taxon>Myxococcota</taxon>
        <taxon>Myxococcia</taxon>
        <taxon>Myxococcales</taxon>
        <taxon>Cystobacterineae</taxon>
        <taxon>Archangiaceae</taxon>
        <taxon>Stigmatella</taxon>
    </lineage>
</organism>
<protein>
    <submittedName>
        <fullName evidence="1">NRDE family protein</fullName>
    </submittedName>
</protein>
<dbReference type="InterPro" id="IPR008551">
    <property type="entry name" value="TANGO2"/>
</dbReference>
<name>A0ABT5D696_9BACT</name>
<reference evidence="1 2" key="1">
    <citation type="submission" date="2022-11" db="EMBL/GenBank/DDBJ databases">
        <title>Minimal conservation of predation-associated metabolite biosynthetic gene clusters underscores biosynthetic potential of Myxococcota including descriptions for ten novel species: Archangium lansinium sp. nov., Myxococcus landrumus sp. nov., Nannocystis bai.</title>
        <authorList>
            <person name="Ahearne A."/>
            <person name="Stevens C."/>
            <person name="Dowd S."/>
        </authorList>
    </citation>
    <scope>NUCLEOTIDE SEQUENCE [LARGE SCALE GENOMIC DNA]</scope>
    <source>
        <strain evidence="1 2">NCWAL01</strain>
    </source>
</reference>
<dbReference type="PANTHER" id="PTHR17985">
    <property type="entry name" value="SER/THR-RICH PROTEIN T10 IN DGCR REGION"/>
    <property type="match status" value="1"/>
</dbReference>
<evidence type="ECO:0000313" key="2">
    <source>
        <dbReference type="Proteomes" id="UP001221838"/>
    </source>
</evidence>
<dbReference type="PANTHER" id="PTHR17985:SF8">
    <property type="entry name" value="TRANSPORT AND GOLGI ORGANIZATION PROTEIN 2 HOMOLOG"/>
    <property type="match status" value="1"/>
</dbReference>
<proteinExistence type="predicted"/>
<evidence type="ECO:0000313" key="1">
    <source>
        <dbReference type="EMBL" id="MDC0708594.1"/>
    </source>
</evidence>
<sequence length="264" mass="28763">MCTLLILRHVHPEWPLILAANRDELYARPSAPAQRLASPPALVAGLDEVRGGTWMGVTETGFFAGLTNQRGAFTPRQAPASRGEVVKEALRLGSIEAVERYLEGLDPASFNPFNLLYGDAHHLRVAYARPASEQLTWSDVPPGLHVLPNDVLDAPGIPKVARARLLAEASVHRPWPELVSALQHLMADHTLPLAESIPEPPADSHLSREQTRPYQALCIHTPAYGTRSSAIVALAPGRVAHFLASDEPPCQHAFRDLLSPPSRE</sequence>
<dbReference type="Pfam" id="PF05742">
    <property type="entry name" value="TANGO2"/>
    <property type="match status" value="1"/>
</dbReference>
<gene>
    <name evidence="1" type="ORF">POL68_08955</name>
</gene>
<comment type="caution">
    <text evidence="1">The sequence shown here is derived from an EMBL/GenBank/DDBJ whole genome shotgun (WGS) entry which is preliminary data.</text>
</comment>
<dbReference type="Proteomes" id="UP001221838">
    <property type="component" value="Unassembled WGS sequence"/>
</dbReference>
<dbReference type="EMBL" id="JAQNDM010000002">
    <property type="protein sequence ID" value="MDC0708594.1"/>
    <property type="molecule type" value="Genomic_DNA"/>
</dbReference>
<accession>A0ABT5D696</accession>